<feature type="signal peptide" evidence="1">
    <location>
        <begin position="1"/>
        <end position="23"/>
    </location>
</feature>
<dbReference type="RefSeq" id="WP_261836879.1">
    <property type="nucleotide sequence ID" value="NZ_AP024882.1"/>
</dbReference>
<name>A0A0B8NGZ3_9VIBR</name>
<evidence type="ECO:0008006" key="4">
    <source>
        <dbReference type="Google" id="ProtNLM"/>
    </source>
</evidence>
<evidence type="ECO:0000313" key="3">
    <source>
        <dbReference type="Proteomes" id="UP000031671"/>
    </source>
</evidence>
<reference evidence="2 3" key="1">
    <citation type="submission" date="2015-01" db="EMBL/GenBank/DDBJ databases">
        <title>Vibrio sp. C1 JCM 19231 whole genome shotgun sequence.</title>
        <authorList>
            <person name="Sawabe T."/>
            <person name="Meirelles P."/>
            <person name="Feng G."/>
            <person name="Sayaka M."/>
            <person name="Hattori M."/>
            <person name="Ohkuma M."/>
        </authorList>
    </citation>
    <scope>NUCLEOTIDE SEQUENCE [LARGE SCALE GENOMIC DNA]</scope>
    <source>
        <strain evidence="3">JCM 19231</strain>
    </source>
</reference>
<feature type="chain" id="PRO_5002122433" description="Outer membrane protein beta-barrel domain-containing protein" evidence="1">
    <location>
        <begin position="24"/>
        <end position="216"/>
    </location>
</feature>
<reference evidence="2 3" key="2">
    <citation type="submission" date="2015-01" db="EMBL/GenBank/DDBJ databases">
        <authorList>
            <consortium name="NBRP consortium"/>
            <person name="Sawabe T."/>
            <person name="Meirelles P."/>
            <person name="Feng G."/>
            <person name="Sayaka M."/>
            <person name="Hattori M."/>
            <person name="Ohkuma M."/>
        </authorList>
    </citation>
    <scope>NUCLEOTIDE SEQUENCE [LARGE SCALE GENOMIC DNA]</scope>
    <source>
        <strain evidence="3">JCM 19231</strain>
    </source>
</reference>
<sequence>MSRFLVTTLIASSFWVSSGHALAKNDKQTPDMADPTAVYSSVGAHLYTNGDLDLSAGFAWGKNLLGVESKGGFDALNFRYAHMNLWNNLGVYAESTIQMEEDFGSTATVGAISTLKLGDRLTFYPILTLGGLEVREDKWITTTTFGAYTRFKLEKGFSLGLDPFVTYGESDYNSLSTDVFINYQYRNHQVRLGYTGSSVESSNFDGEGYLEYKMAF</sequence>
<dbReference type="EMBL" id="BBRZ01000001">
    <property type="protein sequence ID" value="GAM54025.1"/>
    <property type="molecule type" value="Genomic_DNA"/>
</dbReference>
<dbReference type="Proteomes" id="UP000031671">
    <property type="component" value="Unassembled WGS sequence"/>
</dbReference>
<gene>
    <name evidence="2" type="ORF">JCM19231_3545</name>
</gene>
<evidence type="ECO:0000256" key="1">
    <source>
        <dbReference type="SAM" id="SignalP"/>
    </source>
</evidence>
<keyword evidence="1" id="KW-0732">Signal</keyword>
<evidence type="ECO:0000313" key="2">
    <source>
        <dbReference type="EMBL" id="GAM54025.1"/>
    </source>
</evidence>
<accession>A0A0B8NGZ3</accession>
<keyword evidence="3" id="KW-1185">Reference proteome</keyword>
<organism evidence="2 3">
    <name type="scientific">Vibrio ishigakensis</name>
    <dbReference type="NCBI Taxonomy" id="1481914"/>
    <lineage>
        <taxon>Bacteria</taxon>
        <taxon>Pseudomonadati</taxon>
        <taxon>Pseudomonadota</taxon>
        <taxon>Gammaproteobacteria</taxon>
        <taxon>Vibrionales</taxon>
        <taxon>Vibrionaceae</taxon>
        <taxon>Vibrio</taxon>
    </lineage>
</organism>
<comment type="caution">
    <text evidence="2">The sequence shown here is derived from an EMBL/GenBank/DDBJ whole genome shotgun (WGS) entry which is preliminary data.</text>
</comment>
<proteinExistence type="predicted"/>
<protein>
    <recommendedName>
        <fullName evidence="4">Outer membrane protein beta-barrel domain-containing protein</fullName>
    </recommendedName>
</protein>
<dbReference type="AlphaFoldDB" id="A0A0B8NGZ3"/>